<comment type="caution">
    <text evidence="2">The sequence shown here is derived from an EMBL/GenBank/DDBJ whole genome shotgun (WGS) entry which is preliminary data.</text>
</comment>
<feature type="signal peptide" evidence="1">
    <location>
        <begin position="1"/>
        <end position="19"/>
    </location>
</feature>
<dbReference type="AlphaFoldDB" id="A0A6N6N408"/>
<evidence type="ECO:0000313" key="2">
    <source>
        <dbReference type="EMBL" id="KAB1442220.1"/>
    </source>
</evidence>
<evidence type="ECO:0000313" key="3">
    <source>
        <dbReference type="Proteomes" id="UP000438699"/>
    </source>
</evidence>
<dbReference type="RefSeq" id="WP_151150441.1">
    <property type="nucleotide sequence ID" value="NZ_WAIE01000002.1"/>
</dbReference>
<protein>
    <recommendedName>
        <fullName evidence="4">AsmA-like C-terminal domain-containing protein</fullName>
    </recommendedName>
</protein>
<sequence>MALLVAALPSMVSSGLFHARICAALSRAVAAPVSMQSISWGWGDPLVVKGIAVQAGDVDAFQAGPVAVDSLRLGLAWPALFSGIAEVDLRIAGVRADVDFSRLEETRPDPPQSESSHTIADTLASVMRLLNQGYSLPVPVRGFIRVEDMDIRVRTGTHRPGWQAHNMTMRIDAPDPVFRPVAVALSADLLMGAEQLGTHRPVPLAVGATFVNTAHGTVVPSLVKCNVDIAAPGLSCTVKGSVATGLALEARADLGVLFPYASPLIGGRLPELSGHLRGSVSLSGKGEDILFETMTVLEGLRASGGGLPAAIGPLDLRNTQQGVLDVGSGMVQVDEGSLEVADLMELDWNGRVRDIYGGDPVLELSVGPISADMHALMSRAVPFVSDGSKRLKALNFGRAEARANMAVLSLHLADGHGRADLVGGVLEVDSMRGRAAGRELEAHNLIVSVAELSAALSGNLPVLAEVRAGVRAGPVTFGQDSSFSSLDVPRLDVRVEDSGNGLAKGVVRIAVQGECRHVGVPSLPVPLESVGLDAEVDTFFLASRRLEDGELRLRLNGGETLVAHINELKLNEFDMHGQMRARLDPALAVAANLVPEGSLRGGPGGLAVEYDGRLPDAKRLRAVAGKGLFEDRLRHVLAGVRSLRAELNMESLDICAAGLELRGLRLPEPLLLTVGPRGDDVTARGALAISDVGGLPGVEVQHALPVNARFSADIGHCRTLGLKYDARLTLLGLEHQADVRVPDMGRLLDAFVADGLGGVLQRADLDFSSTVSAQPQGALPGEDGVSLAGGLQAGISVRLAAGRSLALECRAKAVDMQAEYGNRAAVNGLNGGYSFARTYRIAEADAQDAVGQQMNAGPQGLSRTVLAERRRHQAIADDLFARRVNRDLRGSNQGMRTLDCDRFFWAGPPVPVALDNVEMQVSEDGGIPSMEFFQFGTMGGSVQGGVFVKSQRSGGYAAAVRCAFTGLDADELLPQDIERLKGEDTELSGQLAVDVPLSESPAYMLENTRVRLDMTHIGTRTLERLLRSLDPQEANRTIVDQRRLLRMGTPRNVCLRIANGNLSLSGEVVALGIRLDLPRLTRFNLAGLPVHDMLAQRLAVVGPVVRLLNLLTADELQITPRGTVRLVRTGRNMDERGGS</sequence>
<proteinExistence type="predicted"/>
<evidence type="ECO:0008006" key="4">
    <source>
        <dbReference type="Google" id="ProtNLM"/>
    </source>
</evidence>
<accession>A0A6N6N408</accession>
<reference evidence="2 3" key="1">
    <citation type="journal article" date="2017" name="Int. J. Syst. Evol. Microbiol.">
        <title>Desulfovibrio senegalensis sp. nov., a mesophilic sulfate reducer isolated from marine sediment.</title>
        <authorList>
            <person name="Thioye A."/>
            <person name="Gam Z.B.A."/>
            <person name="Mbengue M."/>
            <person name="Cayol J.L."/>
            <person name="Joseph-Bartoli M."/>
            <person name="Toure-Kane C."/>
            <person name="Labat M."/>
        </authorList>
    </citation>
    <scope>NUCLEOTIDE SEQUENCE [LARGE SCALE GENOMIC DNA]</scope>
    <source>
        <strain evidence="2 3">DSM 101509</strain>
    </source>
</reference>
<gene>
    <name evidence="2" type="ORF">F8A88_07115</name>
</gene>
<organism evidence="2 3">
    <name type="scientific">Pseudodesulfovibrio senegalensis</name>
    <dbReference type="NCBI Taxonomy" id="1721087"/>
    <lineage>
        <taxon>Bacteria</taxon>
        <taxon>Pseudomonadati</taxon>
        <taxon>Thermodesulfobacteriota</taxon>
        <taxon>Desulfovibrionia</taxon>
        <taxon>Desulfovibrionales</taxon>
        <taxon>Desulfovibrionaceae</taxon>
    </lineage>
</organism>
<dbReference type="EMBL" id="WAIE01000002">
    <property type="protein sequence ID" value="KAB1442220.1"/>
    <property type="molecule type" value="Genomic_DNA"/>
</dbReference>
<name>A0A6N6N408_9BACT</name>
<dbReference type="Proteomes" id="UP000438699">
    <property type="component" value="Unassembled WGS sequence"/>
</dbReference>
<evidence type="ECO:0000256" key="1">
    <source>
        <dbReference type="SAM" id="SignalP"/>
    </source>
</evidence>
<keyword evidence="1" id="KW-0732">Signal</keyword>
<keyword evidence="3" id="KW-1185">Reference proteome</keyword>
<feature type="chain" id="PRO_5026894776" description="AsmA-like C-terminal domain-containing protein" evidence="1">
    <location>
        <begin position="20"/>
        <end position="1139"/>
    </location>
</feature>
<dbReference type="OrthoDB" id="5389109at2"/>